<keyword evidence="1" id="KW-0812">Transmembrane</keyword>
<reference evidence="2 3" key="1">
    <citation type="journal article" date="2014" name="Antonie Van Leeuwenhoek">
        <title>Hyphomonas beringensis sp. nov. and Hyphomonas chukchiensis sp. nov., isolated from surface seawater of the Bering Sea and Chukchi Sea.</title>
        <authorList>
            <person name="Li C."/>
            <person name="Lai Q."/>
            <person name="Li G."/>
            <person name="Dong C."/>
            <person name="Wang J."/>
            <person name="Liao Y."/>
            <person name="Shao Z."/>
        </authorList>
    </citation>
    <scope>NUCLEOTIDE SEQUENCE [LARGE SCALE GENOMIC DNA]</scope>
    <source>
        <strain evidence="2 3">VP2</strain>
    </source>
</reference>
<proteinExistence type="predicted"/>
<dbReference type="PATRIC" id="fig|1280952.3.peg.1798"/>
<evidence type="ECO:0000256" key="1">
    <source>
        <dbReference type="SAM" id="Phobius"/>
    </source>
</evidence>
<evidence type="ECO:0000313" key="3">
    <source>
        <dbReference type="Proteomes" id="UP000024816"/>
    </source>
</evidence>
<accession>A0A059FD21</accession>
<comment type="caution">
    <text evidence="2">The sequence shown here is derived from an EMBL/GenBank/DDBJ whole genome shotgun (WGS) entry which is preliminary data.</text>
</comment>
<evidence type="ECO:0000313" key="2">
    <source>
        <dbReference type="EMBL" id="KCZ88497.1"/>
    </source>
</evidence>
<dbReference type="Proteomes" id="UP000024816">
    <property type="component" value="Unassembled WGS sequence"/>
</dbReference>
<keyword evidence="1" id="KW-0472">Membrane</keyword>
<dbReference type="STRING" id="1280952.HJA_09019"/>
<name>A0A059FD21_9PROT</name>
<keyword evidence="3" id="KW-1185">Reference proteome</keyword>
<keyword evidence="1" id="KW-1133">Transmembrane helix</keyword>
<dbReference type="AlphaFoldDB" id="A0A059FD21"/>
<feature type="transmembrane region" description="Helical" evidence="1">
    <location>
        <begin position="41"/>
        <end position="61"/>
    </location>
</feature>
<organism evidence="2 3">
    <name type="scientific">Hyphomonas jannaschiana VP2</name>
    <dbReference type="NCBI Taxonomy" id="1280952"/>
    <lineage>
        <taxon>Bacteria</taxon>
        <taxon>Pseudomonadati</taxon>
        <taxon>Pseudomonadota</taxon>
        <taxon>Alphaproteobacteria</taxon>
        <taxon>Hyphomonadales</taxon>
        <taxon>Hyphomonadaceae</taxon>
        <taxon>Hyphomonas</taxon>
    </lineage>
</organism>
<protein>
    <submittedName>
        <fullName evidence="2">Uncharacterized protein</fullName>
    </submittedName>
</protein>
<sequence>MMIFALLAAAALGLAFAGFCFFGLPYLVSGPHMLDRLRLRLTDKAMLGGLLTAAISLVWVLQASPALISHGASVQVVADQMTGGGWQI</sequence>
<gene>
    <name evidence="2" type="ORF">HJA_09019</name>
</gene>
<dbReference type="OrthoDB" id="7620219at2"/>
<dbReference type="RefSeq" id="WP_035581218.1">
    <property type="nucleotide sequence ID" value="NZ_ARYJ01000005.1"/>
</dbReference>
<dbReference type="EMBL" id="ARYJ01000005">
    <property type="protein sequence ID" value="KCZ88497.1"/>
    <property type="molecule type" value="Genomic_DNA"/>
</dbReference>